<organism evidence="2 3">
    <name type="scientific">Dreissena polymorpha</name>
    <name type="common">Zebra mussel</name>
    <name type="synonym">Mytilus polymorpha</name>
    <dbReference type="NCBI Taxonomy" id="45954"/>
    <lineage>
        <taxon>Eukaryota</taxon>
        <taxon>Metazoa</taxon>
        <taxon>Spiralia</taxon>
        <taxon>Lophotrochozoa</taxon>
        <taxon>Mollusca</taxon>
        <taxon>Bivalvia</taxon>
        <taxon>Autobranchia</taxon>
        <taxon>Heteroconchia</taxon>
        <taxon>Euheterodonta</taxon>
        <taxon>Imparidentia</taxon>
        <taxon>Neoheterodontei</taxon>
        <taxon>Myida</taxon>
        <taxon>Dreissenoidea</taxon>
        <taxon>Dreissenidae</taxon>
        <taxon>Dreissena</taxon>
    </lineage>
</organism>
<comment type="caution">
    <text evidence="2">The sequence shown here is derived from an EMBL/GenBank/DDBJ whole genome shotgun (WGS) entry which is preliminary data.</text>
</comment>
<protein>
    <submittedName>
        <fullName evidence="2">Uncharacterized protein</fullName>
    </submittedName>
</protein>
<reference evidence="2" key="2">
    <citation type="submission" date="2020-11" db="EMBL/GenBank/DDBJ databases">
        <authorList>
            <person name="McCartney M.A."/>
            <person name="Auch B."/>
            <person name="Kono T."/>
            <person name="Mallez S."/>
            <person name="Becker A."/>
            <person name="Gohl D.M."/>
            <person name="Silverstein K.A.T."/>
            <person name="Koren S."/>
            <person name="Bechman K.B."/>
            <person name="Herman A."/>
            <person name="Abrahante J.E."/>
            <person name="Garbe J."/>
        </authorList>
    </citation>
    <scope>NUCLEOTIDE SEQUENCE</scope>
    <source>
        <strain evidence="2">Duluth1</strain>
        <tissue evidence="2">Whole animal</tissue>
    </source>
</reference>
<accession>A0A9D4F9T6</accession>
<dbReference type="EMBL" id="JAIWYP010000007">
    <property type="protein sequence ID" value="KAH3794798.1"/>
    <property type="molecule type" value="Genomic_DNA"/>
</dbReference>
<name>A0A9D4F9T6_DREPO</name>
<feature type="region of interest" description="Disordered" evidence="1">
    <location>
        <begin position="1"/>
        <end position="104"/>
    </location>
</feature>
<proteinExistence type="predicted"/>
<sequence length="117" mass="13486">MGILETDKRTNRRTNGRRDERTDGRKKRRTNGRTDERRHYELHGTIQSRNSVSGNVRLQNEQPKASLNSVQDKRIDGRTNKFTDGRTDGINKRRMGARTNEGTTEVRCDRANLGADM</sequence>
<reference evidence="2" key="1">
    <citation type="journal article" date="2019" name="bioRxiv">
        <title>The Genome of the Zebra Mussel, Dreissena polymorpha: A Resource for Invasive Species Research.</title>
        <authorList>
            <person name="McCartney M.A."/>
            <person name="Auch B."/>
            <person name="Kono T."/>
            <person name="Mallez S."/>
            <person name="Zhang Y."/>
            <person name="Obille A."/>
            <person name="Becker A."/>
            <person name="Abrahante J.E."/>
            <person name="Garbe J."/>
            <person name="Badalamenti J.P."/>
            <person name="Herman A."/>
            <person name="Mangelson H."/>
            <person name="Liachko I."/>
            <person name="Sullivan S."/>
            <person name="Sone E.D."/>
            <person name="Koren S."/>
            <person name="Silverstein K.A.T."/>
            <person name="Beckman K.B."/>
            <person name="Gohl D.M."/>
        </authorList>
    </citation>
    <scope>NUCLEOTIDE SEQUENCE</scope>
    <source>
        <strain evidence="2">Duluth1</strain>
        <tissue evidence="2">Whole animal</tissue>
    </source>
</reference>
<evidence type="ECO:0000256" key="1">
    <source>
        <dbReference type="SAM" id="MobiDB-lite"/>
    </source>
</evidence>
<dbReference type="AlphaFoldDB" id="A0A9D4F9T6"/>
<dbReference type="Proteomes" id="UP000828390">
    <property type="component" value="Unassembled WGS sequence"/>
</dbReference>
<evidence type="ECO:0000313" key="2">
    <source>
        <dbReference type="EMBL" id="KAH3794798.1"/>
    </source>
</evidence>
<gene>
    <name evidence="2" type="ORF">DPMN_148337</name>
</gene>
<feature type="compositionally biased region" description="Basic and acidic residues" evidence="1">
    <location>
        <begin position="32"/>
        <end position="42"/>
    </location>
</feature>
<feature type="compositionally biased region" description="Basic and acidic residues" evidence="1">
    <location>
        <begin position="71"/>
        <end position="91"/>
    </location>
</feature>
<evidence type="ECO:0000313" key="3">
    <source>
        <dbReference type="Proteomes" id="UP000828390"/>
    </source>
</evidence>
<keyword evidence="3" id="KW-1185">Reference proteome</keyword>
<feature type="compositionally biased region" description="Polar residues" evidence="1">
    <location>
        <begin position="45"/>
        <end position="70"/>
    </location>
</feature>